<reference evidence="1" key="1">
    <citation type="journal article" date="2021" name="PeerJ">
        <title>Extensive microbial diversity within the chicken gut microbiome revealed by metagenomics and culture.</title>
        <authorList>
            <person name="Gilroy R."/>
            <person name="Ravi A."/>
            <person name="Getino M."/>
            <person name="Pursley I."/>
            <person name="Horton D.L."/>
            <person name="Alikhan N.F."/>
            <person name="Baker D."/>
            <person name="Gharbi K."/>
            <person name="Hall N."/>
            <person name="Watson M."/>
            <person name="Adriaenssens E.M."/>
            <person name="Foster-Nyarko E."/>
            <person name="Jarju S."/>
            <person name="Secka A."/>
            <person name="Antonio M."/>
            <person name="Oren A."/>
            <person name="Chaudhuri R.R."/>
            <person name="La Ragione R."/>
            <person name="Hildebrand F."/>
            <person name="Pallen M.J."/>
        </authorList>
    </citation>
    <scope>NUCLEOTIDE SEQUENCE</scope>
    <source>
        <strain evidence="1">ChiHejej3B27-2180</strain>
    </source>
</reference>
<sequence length="118" mass="13490">MRKQGTLLFGAGLIAGISSTFGFSRAKKQPARSLPLFYAGSWQYYDQERNRIHRLTITPDLKLSIDSQLFPATVQHVDSHELVYLDHFGYHITIKADGDRPVTFLDEADDQTYQIKPF</sequence>
<reference evidence="1" key="2">
    <citation type="submission" date="2021-04" db="EMBL/GenBank/DDBJ databases">
        <authorList>
            <person name="Gilroy R."/>
        </authorList>
    </citation>
    <scope>NUCLEOTIDE SEQUENCE</scope>
    <source>
        <strain evidence="1">ChiHejej3B27-2180</strain>
    </source>
</reference>
<name>A0A9D1U2Q3_9LACO</name>
<protein>
    <submittedName>
        <fullName evidence="1">DUF4828 domain-containing protein</fullName>
    </submittedName>
</protein>
<proteinExistence type="predicted"/>
<comment type="caution">
    <text evidence="1">The sequence shown here is derived from an EMBL/GenBank/DDBJ whole genome shotgun (WGS) entry which is preliminary data.</text>
</comment>
<dbReference type="Proteomes" id="UP000886878">
    <property type="component" value="Unassembled WGS sequence"/>
</dbReference>
<evidence type="ECO:0000313" key="2">
    <source>
        <dbReference type="Proteomes" id="UP000886878"/>
    </source>
</evidence>
<dbReference type="EMBL" id="DXGK01000011">
    <property type="protein sequence ID" value="HIW69836.1"/>
    <property type="molecule type" value="Genomic_DNA"/>
</dbReference>
<dbReference type="AlphaFoldDB" id="A0A9D1U2Q3"/>
<evidence type="ECO:0000313" key="1">
    <source>
        <dbReference type="EMBL" id="HIW69836.1"/>
    </source>
</evidence>
<gene>
    <name evidence="1" type="ORF">H9876_00410</name>
</gene>
<dbReference type="Pfam" id="PF16110">
    <property type="entry name" value="DUF4828"/>
    <property type="match status" value="1"/>
</dbReference>
<accession>A0A9D1U2Q3</accession>
<dbReference type="InterPro" id="IPR032254">
    <property type="entry name" value="DUF4828"/>
</dbReference>
<organism evidence="1 2">
    <name type="scientific">Candidatus Limosilactobacillus merdipullorum</name>
    <dbReference type="NCBI Taxonomy" id="2838653"/>
    <lineage>
        <taxon>Bacteria</taxon>
        <taxon>Bacillati</taxon>
        <taxon>Bacillota</taxon>
        <taxon>Bacilli</taxon>
        <taxon>Lactobacillales</taxon>
        <taxon>Lactobacillaceae</taxon>
        <taxon>Limosilactobacillus</taxon>
    </lineage>
</organism>